<protein>
    <recommendedName>
        <fullName evidence="2">NERD domain-containing protein</fullName>
    </recommendedName>
</protein>
<dbReference type="STRING" id="161398.PP2015_4084"/>
<evidence type="ECO:0000313" key="4">
    <source>
        <dbReference type="Proteomes" id="UP000061457"/>
    </source>
</evidence>
<proteinExistence type="predicted"/>
<name>A0A0S2K8I7_9GAMM</name>
<feature type="domain" description="NERD" evidence="2">
    <location>
        <begin position="245"/>
        <end position="362"/>
    </location>
</feature>
<dbReference type="KEGG" id="pphe:PP2015_4084"/>
<dbReference type="PROSITE" id="PS50965">
    <property type="entry name" value="NERD"/>
    <property type="match status" value="1"/>
</dbReference>
<sequence length="427" mass="48939">MAALTFSSTAFQSNLSHEQCARFYKEYQSVTVEMNSANGVSLQSLSNRYGRLQERLEAFCQHTEFSTKTKAQVNEPLHSESVTEAQRLYSDDIKQQAWSEFYTAPTYCLSKPLSSVNKLRCNNELNRFKELFEQQWRQNRINKPTESNTKSTIETLEEKKLNTEVEPKSSVESTPTEVQAVKGNVSIGNKISNNDLVMNQNFQTPTTGLDTLFIYIDDYLYFIAVLITALILIKYLRPVAKKLFTRHFNYVAINKYLSKHLSVDDYTLYSKISLPIPSGMADIDELVLSPYGVFVISCQPQTGRIYADTTSEVWSEQIGKNRNNFPSPSRQLPMKLAGVKQLFGIEEHIHGLIVFDQEADFRTNMPKNVFQTGQLLSRIQSYEDKIFTQEQISHFVLLLSEYKSSNPFKDLFSKLGEKKSQNSGWEN</sequence>
<keyword evidence="1" id="KW-1133">Transmembrane helix</keyword>
<dbReference type="PATRIC" id="fig|161398.10.peg.4188"/>
<dbReference type="EMBL" id="CP013188">
    <property type="protein sequence ID" value="ALO44552.1"/>
    <property type="molecule type" value="Genomic_DNA"/>
</dbReference>
<keyword evidence="4" id="KW-1185">Reference proteome</keyword>
<feature type="transmembrane region" description="Helical" evidence="1">
    <location>
        <begin position="219"/>
        <end position="236"/>
    </location>
</feature>
<organism evidence="3 4">
    <name type="scientific">Pseudoalteromonas phenolica</name>
    <dbReference type="NCBI Taxonomy" id="161398"/>
    <lineage>
        <taxon>Bacteria</taxon>
        <taxon>Pseudomonadati</taxon>
        <taxon>Pseudomonadota</taxon>
        <taxon>Gammaproteobacteria</taxon>
        <taxon>Alteromonadales</taxon>
        <taxon>Pseudoalteromonadaceae</taxon>
        <taxon>Pseudoalteromonas</taxon>
    </lineage>
</organism>
<gene>
    <name evidence="3" type="ORF">PP2015_4084</name>
</gene>
<dbReference type="Proteomes" id="UP000061457">
    <property type="component" value="Chromosome II"/>
</dbReference>
<keyword evidence="1" id="KW-0812">Transmembrane</keyword>
<accession>A0A0S2K8I7</accession>
<evidence type="ECO:0000259" key="2">
    <source>
        <dbReference type="PROSITE" id="PS50965"/>
    </source>
</evidence>
<keyword evidence="1" id="KW-0472">Membrane</keyword>
<dbReference type="AlphaFoldDB" id="A0A0S2K8I7"/>
<dbReference type="Pfam" id="PF08378">
    <property type="entry name" value="NERD"/>
    <property type="match status" value="1"/>
</dbReference>
<dbReference type="InterPro" id="IPR011528">
    <property type="entry name" value="NERD"/>
</dbReference>
<evidence type="ECO:0000313" key="3">
    <source>
        <dbReference type="EMBL" id="ALO44552.1"/>
    </source>
</evidence>
<reference evidence="3 4" key="1">
    <citation type="submission" date="2015-11" db="EMBL/GenBank/DDBJ databases">
        <authorList>
            <person name="Zhang Y."/>
            <person name="Guo Z."/>
        </authorList>
    </citation>
    <scope>NUCLEOTIDE SEQUENCE [LARGE SCALE GENOMIC DNA]</scope>
    <source>
        <strain evidence="3 4">KCTC 12086</strain>
    </source>
</reference>
<evidence type="ECO:0000256" key="1">
    <source>
        <dbReference type="SAM" id="Phobius"/>
    </source>
</evidence>